<dbReference type="RefSeq" id="WP_038531042.1">
    <property type="nucleotide sequence ID" value="NZ_HG315671.1"/>
</dbReference>
<dbReference type="Gene3D" id="2.60.120.1440">
    <property type="match status" value="1"/>
</dbReference>
<keyword evidence="1" id="KW-1133">Transmembrane helix</keyword>
<keyword evidence="1" id="KW-0472">Membrane</keyword>
<dbReference type="OrthoDB" id="649666at2"/>
<dbReference type="PANTHER" id="PTHR30273:SF2">
    <property type="entry name" value="PROTEIN FECR"/>
    <property type="match status" value="1"/>
</dbReference>
<dbReference type="eggNOG" id="COG3712">
    <property type="taxonomic scope" value="Bacteria"/>
</dbReference>
<proteinExistence type="predicted"/>
<dbReference type="InterPro" id="IPR012373">
    <property type="entry name" value="Ferrdict_sens_TM"/>
</dbReference>
<feature type="domain" description="FecR protein" evidence="2">
    <location>
        <begin position="185"/>
        <end position="274"/>
    </location>
</feature>
<evidence type="ECO:0000259" key="3">
    <source>
        <dbReference type="Pfam" id="PF16344"/>
    </source>
</evidence>
<dbReference type="Pfam" id="PF16344">
    <property type="entry name" value="FecR_C"/>
    <property type="match status" value="1"/>
</dbReference>
<evidence type="ECO:0000313" key="4">
    <source>
        <dbReference type="EMBL" id="CDF80184.1"/>
    </source>
</evidence>
<evidence type="ECO:0000256" key="1">
    <source>
        <dbReference type="SAM" id="Phobius"/>
    </source>
</evidence>
<dbReference type="Gene3D" id="3.55.50.30">
    <property type="match status" value="1"/>
</dbReference>
<feature type="domain" description="Protein FecR C-terminal" evidence="3">
    <location>
        <begin position="319"/>
        <end position="390"/>
    </location>
</feature>
<name>T2KQB8_FORAG</name>
<gene>
    <name evidence="4" type="ORF">BN863_24720</name>
</gene>
<reference evidence="4 5" key="1">
    <citation type="journal article" date="2013" name="Appl. Environ. Microbiol.">
        <title>The genome of the alga-associated marine flavobacterium Formosa agariphila KMM 3901T reveals a broad potential for degradation of algal polysaccharides.</title>
        <authorList>
            <person name="Mann A.J."/>
            <person name="Hahnke R.L."/>
            <person name="Huang S."/>
            <person name="Werner J."/>
            <person name="Xing P."/>
            <person name="Barbeyron T."/>
            <person name="Huettel B."/>
            <person name="Stueber K."/>
            <person name="Reinhardt R."/>
            <person name="Harder J."/>
            <person name="Gloeckner F.O."/>
            <person name="Amann R.I."/>
            <person name="Teeling H."/>
        </authorList>
    </citation>
    <scope>NUCLEOTIDE SEQUENCE [LARGE SCALE GENOMIC DNA]</scope>
    <source>
        <strain evidence="5">DSM 15362 / KCTC 12365 / LMG 23005 / KMM 3901</strain>
    </source>
</reference>
<protein>
    <submittedName>
        <fullName evidence="4">FecR protein</fullName>
    </submittedName>
</protein>
<dbReference type="InterPro" id="IPR032508">
    <property type="entry name" value="FecR_C"/>
</dbReference>
<dbReference type="AlphaFoldDB" id="T2KQB8"/>
<evidence type="ECO:0000259" key="2">
    <source>
        <dbReference type="Pfam" id="PF04773"/>
    </source>
</evidence>
<dbReference type="HOGENOM" id="CLU_050192_1_0_10"/>
<dbReference type="InterPro" id="IPR006860">
    <property type="entry name" value="FecR"/>
</dbReference>
<accession>T2KQB8</accession>
<keyword evidence="5" id="KW-1185">Reference proteome</keyword>
<evidence type="ECO:0000313" key="5">
    <source>
        <dbReference type="Proteomes" id="UP000016160"/>
    </source>
</evidence>
<dbReference type="EMBL" id="HG315671">
    <property type="protein sequence ID" value="CDF80184.1"/>
    <property type="molecule type" value="Genomic_DNA"/>
</dbReference>
<keyword evidence="1" id="KW-0812">Transmembrane</keyword>
<sequence>MKDNQYKIQDFQDLIEKHLEGKITIEEVKKLVNYYESFQETHEWVEELGAESKLESKMLINILETIQIEKPSKVIPLYKKSFFKYVVAASLIAISFGLTYFNNLKSSAQITESNLKEIKPGYHKATLVLANGEQVDLEAHQNEMIKSSTSTQINNKNNTLEYLIVDNSNNDSKKAVGVNTLYVPIGGIYKLILPDGSKVWLNSNSTLKYPEVFNTSERRVTLEGEAYFEVVKNKGEFIVSTEKQDITVLGTEFNVSAYKKDDFFSSTLVEGKIELSSDDTNSVVLSPGQRGYLKFDNFKRVYVSEVDVRNYSTWKDGIFYFENEDLATILKRAGRWYGFETKFENLNDIKDILFTGVVKKDAPVKDLLEMISETSGIGYQVHKRNDKIIIEVKVK</sequence>
<dbReference type="GO" id="GO:0016989">
    <property type="term" value="F:sigma factor antagonist activity"/>
    <property type="evidence" value="ECO:0007669"/>
    <property type="project" value="TreeGrafter"/>
</dbReference>
<organism evidence="4 5">
    <name type="scientific">Formosa agariphila (strain DSM 15362 / KCTC 12365 / LMG 23005 / KMM 3901 / M-2Alg 35-1)</name>
    <dbReference type="NCBI Taxonomy" id="1347342"/>
    <lineage>
        <taxon>Bacteria</taxon>
        <taxon>Pseudomonadati</taxon>
        <taxon>Bacteroidota</taxon>
        <taxon>Flavobacteriia</taxon>
        <taxon>Flavobacteriales</taxon>
        <taxon>Flavobacteriaceae</taxon>
        <taxon>Formosa</taxon>
    </lineage>
</organism>
<feature type="transmembrane region" description="Helical" evidence="1">
    <location>
        <begin position="82"/>
        <end position="101"/>
    </location>
</feature>
<dbReference type="Pfam" id="PF04773">
    <property type="entry name" value="FecR"/>
    <property type="match status" value="1"/>
</dbReference>
<dbReference type="PANTHER" id="PTHR30273">
    <property type="entry name" value="PERIPLASMIC SIGNAL SENSOR AND SIGMA FACTOR ACTIVATOR FECR-RELATED"/>
    <property type="match status" value="1"/>
</dbReference>
<dbReference type="PATRIC" id="fig|1347342.6.peg.2486"/>
<dbReference type="STRING" id="1347342.BN863_24720"/>
<dbReference type="Proteomes" id="UP000016160">
    <property type="component" value="Chromosome"/>
</dbReference>